<sequence>MKRKILAATFSLMLTSCGKFGAVTNIDDIRRPSPAPSEVIHLSENPEISGYRPLNYDRQKGIWLSYIDLAPMLEAETAEEFEVRFDKACENIRELGCNTVYVHLRPFGDAVYESELYPKSDYICGEYDPLDIICDTAHGYDISVHGWINPLRLQTADRLSEIKGCQTAEWHASGDPAVQTVAGDEHLWLDPAYPEVRELIADGAAEIAENYDIDGIHYDDYFYPTTDPEFDAQCFAENGGGNTLEEWRTENISQMCREIYQSVKAVNSDIEVGISPQGNIENNYNFLYADVARWCSEEEFCDRIIPQIYFGYDNAVKPFSSTLAEWQEMSANGSVKMTIGLAVYKIGNEQEFTDKTGIIAQQIADCANCQGVSLYTYSSLFGEGSDSERIIKEKNAIMAELNKY</sequence>
<dbReference type="InterPro" id="IPR017853">
    <property type="entry name" value="GH"/>
</dbReference>
<dbReference type="PANTHER" id="PTHR43405:SF1">
    <property type="entry name" value="GLYCOSYL HYDROLASE DIGH"/>
    <property type="match status" value="1"/>
</dbReference>
<gene>
    <name evidence="4" type="ORF">CUS_4898</name>
</gene>
<dbReference type="InterPro" id="IPR003790">
    <property type="entry name" value="GHL10"/>
</dbReference>
<dbReference type="STRING" id="246199.CUS_4898"/>
<dbReference type="eggNOG" id="COG1649">
    <property type="taxonomic scope" value="Bacteria"/>
</dbReference>
<dbReference type="AlphaFoldDB" id="E9SBQ8"/>
<dbReference type="EMBL" id="ADKM02000073">
    <property type="protein sequence ID" value="EGC03280.1"/>
    <property type="molecule type" value="Genomic_DNA"/>
</dbReference>
<dbReference type="Pfam" id="PF02638">
    <property type="entry name" value="GHL10"/>
    <property type="match status" value="1"/>
</dbReference>
<dbReference type="InterPro" id="IPR052177">
    <property type="entry name" value="Divisome_Glycosyl_Hydrolase"/>
</dbReference>
<dbReference type="PANTHER" id="PTHR43405">
    <property type="entry name" value="GLYCOSYL HYDROLASE DIGH"/>
    <property type="match status" value="1"/>
</dbReference>
<evidence type="ECO:0000256" key="2">
    <source>
        <dbReference type="SAM" id="SignalP"/>
    </source>
</evidence>
<proteinExistence type="predicted"/>
<evidence type="ECO:0000313" key="5">
    <source>
        <dbReference type="Proteomes" id="UP000004259"/>
    </source>
</evidence>
<dbReference type="Gene3D" id="3.20.20.80">
    <property type="entry name" value="Glycosidases"/>
    <property type="match status" value="1"/>
</dbReference>
<reference evidence="4 5" key="1">
    <citation type="submission" date="2011-02" db="EMBL/GenBank/DDBJ databases">
        <authorList>
            <person name="Nelson K.E."/>
            <person name="Sutton G."/>
            <person name="Torralba M."/>
            <person name="Durkin S."/>
            <person name="Harkins D."/>
            <person name="Montgomery R."/>
            <person name="Ziemer C."/>
            <person name="Klaassens E."/>
            <person name="Ocuiv P."/>
            <person name="Morrison M."/>
        </authorList>
    </citation>
    <scope>NUCLEOTIDE SEQUENCE [LARGE SCALE GENOMIC DNA]</scope>
    <source>
        <strain evidence="4 5">8</strain>
    </source>
</reference>
<protein>
    <submittedName>
        <fullName evidence="4">Putative lipoprotein</fullName>
    </submittedName>
</protein>
<evidence type="ECO:0000259" key="3">
    <source>
        <dbReference type="Pfam" id="PF02638"/>
    </source>
</evidence>
<comment type="caution">
    <text evidence="4">The sequence shown here is derived from an EMBL/GenBank/DDBJ whole genome shotgun (WGS) entry which is preliminary data.</text>
</comment>
<feature type="domain" description="Glycosyl hydrolase-like 10" evidence="3">
    <location>
        <begin position="60"/>
        <end position="351"/>
    </location>
</feature>
<feature type="signal peptide" evidence="2">
    <location>
        <begin position="1"/>
        <end position="21"/>
    </location>
</feature>
<dbReference type="Proteomes" id="UP000004259">
    <property type="component" value="Unassembled WGS sequence"/>
</dbReference>
<organism evidence="4 5">
    <name type="scientific">Ruminococcus albus 8</name>
    <dbReference type="NCBI Taxonomy" id="246199"/>
    <lineage>
        <taxon>Bacteria</taxon>
        <taxon>Bacillati</taxon>
        <taxon>Bacillota</taxon>
        <taxon>Clostridia</taxon>
        <taxon>Eubacteriales</taxon>
        <taxon>Oscillospiraceae</taxon>
        <taxon>Ruminococcus</taxon>
    </lineage>
</organism>
<keyword evidence="1 2" id="KW-0732">Signal</keyword>
<dbReference type="PROSITE" id="PS51257">
    <property type="entry name" value="PROKAR_LIPOPROTEIN"/>
    <property type="match status" value="1"/>
</dbReference>
<name>E9SBQ8_RUMAL</name>
<dbReference type="RefSeq" id="WP_002849136.1">
    <property type="nucleotide sequence ID" value="NZ_ADKM02000073.1"/>
</dbReference>
<accession>E9SBQ8</accession>
<evidence type="ECO:0000256" key="1">
    <source>
        <dbReference type="ARBA" id="ARBA00022729"/>
    </source>
</evidence>
<dbReference type="SUPFAM" id="SSF51445">
    <property type="entry name" value="(Trans)glycosidases"/>
    <property type="match status" value="1"/>
</dbReference>
<keyword evidence="5" id="KW-1185">Reference proteome</keyword>
<keyword evidence="4" id="KW-0449">Lipoprotein</keyword>
<evidence type="ECO:0000313" key="4">
    <source>
        <dbReference type="EMBL" id="EGC03280.1"/>
    </source>
</evidence>
<feature type="chain" id="PRO_5003243573" evidence="2">
    <location>
        <begin position="22"/>
        <end position="404"/>
    </location>
</feature>